<evidence type="ECO:0000256" key="3">
    <source>
        <dbReference type="ARBA" id="ARBA00022741"/>
    </source>
</evidence>
<evidence type="ECO:0000256" key="4">
    <source>
        <dbReference type="ARBA" id="ARBA00022840"/>
    </source>
</evidence>
<dbReference type="Gene3D" id="3.40.50.300">
    <property type="entry name" value="P-loop containing nucleotide triphosphate hydrolases"/>
    <property type="match status" value="2"/>
</dbReference>
<dbReference type="SUPFAM" id="SSF52540">
    <property type="entry name" value="P-loop containing nucleoside triphosphate hydrolases"/>
    <property type="match status" value="2"/>
</dbReference>
<dbReference type="InterPro" id="IPR050319">
    <property type="entry name" value="ABC_transp_ATP-bind"/>
</dbReference>
<dbReference type="OrthoDB" id="1115710at2"/>
<dbReference type="InterPro" id="IPR003593">
    <property type="entry name" value="AAA+_ATPase"/>
</dbReference>
<dbReference type="Pfam" id="PF00005">
    <property type="entry name" value="ABC_tran"/>
    <property type="match status" value="2"/>
</dbReference>
<evidence type="ECO:0000256" key="2">
    <source>
        <dbReference type="ARBA" id="ARBA00022448"/>
    </source>
</evidence>
<comment type="similarity">
    <text evidence="1">Belongs to the ABC transporter superfamily.</text>
</comment>
<feature type="domain" description="ABC transporter" evidence="5">
    <location>
        <begin position="302"/>
        <end position="553"/>
    </location>
</feature>
<dbReference type="GO" id="GO:0016887">
    <property type="term" value="F:ATP hydrolysis activity"/>
    <property type="evidence" value="ECO:0007669"/>
    <property type="project" value="InterPro"/>
</dbReference>
<dbReference type="CDD" id="cd03257">
    <property type="entry name" value="ABC_NikE_OppD_transporters"/>
    <property type="match status" value="2"/>
</dbReference>
<proteinExistence type="inferred from homology"/>
<dbReference type="PROSITE" id="PS00211">
    <property type="entry name" value="ABC_TRANSPORTER_1"/>
    <property type="match status" value="2"/>
</dbReference>
<dbReference type="AlphaFoldDB" id="A0A4R2EU61"/>
<evidence type="ECO:0000313" key="6">
    <source>
        <dbReference type="EMBL" id="TCN72107.1"/>
    </source>
</evidence>
<dbReference type="FunFam" id="3.40.50.300:FF:000016">
    <property type="entry name" value="Oligopeptide ABC transporter ATP-binding component"/>
    <property type="match status" value="2"/>
</dbReference>
<dbReference type="InterPro" id="IPR013563">
    <property type="entry name" value="Oligopep_ABC_C"/>
</dbReference>
<keyword evidence="3" id="KW-0547">Nucleotide-binding</keyword>
<name>A0A4R2EU61_9BACT</name>
<sequence>MLTISNLTVEFRGVGPVVKGISISVGRGETVGLVGESGSGKSISSLSVMGLLPSTAKMSGSISFTKTDGTIVELAVSGNAYPEGIRGREIAMIFQEPMTALNPTIRCGEQVDEMMRENLGYSRQQAKECTLQLFDEVLLPDPEKAYRSYPHELSGGQRQRVMIAMAISCNPQLLIADEPTTALDVTVQKEILELLKQLRNRYGMGLIFISHDLRIVAEVCERIVVMRHGDLVEQGKSDDVFHHPQHPYTKALVSCLPPIDARPERLLTVKEFTEQENASITFQNNTERSNQHKQLYAQVPLLKVSNLDAGYSFGGSIFSKTRKFFKAVKQVGFEVYPGETFGLVGESGCGKTSLGRTLVGLVKSLSGSIEFEGKRIDKLKGEDLRRIRRDIQMIFQDPFSSLNPKITVGEAIMEPMRVHGVGRNEKDRLERMNYLLKKVELPLEVASRYPHEFSGGQRQRIVIARTLALEPKLIICDESVSALDVSVQAQVLNLLNDLKKELGLTYIFISHDLSVVRYISDRVMVMQKGQIAELNEADELYNHPKQEYTKKLIGAIPKSKSNPQ</sequence>
<dbReference type="GO" id="GO:0015833">
    <property type="term" value="P:peptide transport"/>
    <property type="evidence" value="ECO:0007669"/>
    <property type="project" value="InterPro"/>
</dbReference>
<evidence type="ECO:0000259" key="5">
    <source>
        <dbReference type="PROSITE" id="PS50893"/>
    </source>
</evidence>
<dbReference type="InterPro" id="IPR027417">
    <property type="entry name" value="P-loop_NTPase"/>
</dbReference>
<gene>
    <name evidence="6" type="ORF">CLV25_10270</name>
</gene>
<reference evidence="6 7" key="1">
    <citation type="submission" date="2019-03" db="EMBL/GenBank/DDBJ databases">
        <title>Genomic Encyclopedia of Archaeal and Bacterial Type Strains, Phase II (KMG-II): from individual species to whole genera.</title>
        <authorList>
            <person name="Goeker M."/>
        </authorList>
    </citation>
    <scope>NUCLEOTIDE SEQUENCE [LARGE SCALE GENOMIC DNA]</scope>
    <source>
        <strain evidence="6 7">RL-C</strain>
    </source>
</reference>
<dbReference type="GO" id="GO:0055085">
    <property type="term" value="P:transmembrane transport"/>
    <property type="evidence" value="ECO:0007669"/>
    <property type="project" value="UniProtKB-ARBA"/>
</dbReference>
<keyword evidence="4 6" id="KW-0067">ATP-binding</keyword>
<dbReference type="Proteomes" id="UP000294830">
    <property type="component" value="Unassembled WGS sequence"/>
</dbReference>
<dbReference type="PANTHER" id="PTHR43776">
    <property type="entry name" value="TRANSPORT ATP-BINDING PROTEIN"/>
    <property type="match status" value="1"/>
</dbReference>
<feature type="domain" description="ABC transporter" evidence="5">
    <location>
        <begin position="2"/>
        <end position="253"/>
    </location>
</feature>
<dbReference type="PANTHER" id="PTHR43776:SF7">
    <property type="entry name" value="D,D-DIPEPTIDE TRANSPORT ATP-BINDING PROTEIN DDPF-RELATED"/>
    <property type="match status" value="1"/>
</dbReference>
<evidence type="ECO:0000256" key="1">
    <source>
        <dbReference type="ARBA" id="ARBA00005417"/>
    </source>
</evidence>
<dbReference type="NCBIfam" id="NF008453">
    <property type="entry name" value="PRK11308.1"/>
    <property type="match status" value="2"/>
</dbReference>
<dbReference type="InterPro" id="IPR003439">
    <property type="entry name" value="ABC_transporter-like_ATP-bd"/>
</dbReference>
<dbReference type="RefSeq" id="WP_131838176.1">
    <property type="nucleotide sequence ID" value="NZ_SLWB01000002.1"/>
</dbReference>
<dbReference type="SMART" id="SM00382">
    <property type="entry name" value="AAA"/>
    <property type="match status" value="2"/>
</dbReference>
<dbReference type="PROSITE" id="PS50893">
    <property type="entry name" value="ABC_TRANSPORTER_2"/>
    <property type="match status" value="2"/>
</dbReference>
<accession>A0A4R2EU61</accession>
<protein>
    <submittedName>
        <fullName evidence="6">Peptide/nickel transport system ATP-binding protein</fullName>
    </submittedName>
</protein>
<organism evidence="6 7">
    <name type="scientific">Acetobacteroides hydrogenigenes</name>
    <dbReference type="NCBI Taxonomy" id="979970"/>
    <lineage>
        <taxon>Bacteria</taxon>
        <taxon>Pseudomonadati</taxon>
        <taxon>Bacteroidota</taxon>
        <taxon>Bacteroidia</taxon>
        <taxon>Bacteroidales</taxon>
        <taxon>Rikenellaceae</taxon>
        <taxon>Acetobacteroides</taxon>
    </lineage>
</organism>
<dbReference type="Pfam" id="PF08352">
    <property type="entry name" value="oligo_HPY"/>
    <property type="match status" value="2"/>
</dbReference>
<keyword evidence="7" id="KW-1185">Reference proteome</keyword>
<comment type="caution">
    <text evidence="6">The sequence shown here is derived from an EMBL/GenBank/DDBJ whole genome shotgun (WGS) entry which is preliminary data.</text>
</comment>
<dbReference type="EMBL" id="SLWB01000002">
    <property type="protein sequence ID" value="TCN72107.1"/>
    <property type="molecule type" value="Genomic_DNA"/>
</dbReference>
<keyword evidence="2" id="KW-0813">Transport</keyword>
<dbReference type="NCBIfam" id="NF007739">
    <property type="entry name" value="PRK10419.1"/>
    <property type="match status" value="2"/>
</dbReference>
<dbReference type="InterPro" id="IPR017871">
    <property type="entry name" value="ABC_transporter-like_CS"/>
</dbReference>
<dbReference type="GO" id="GO:0005524">
    <property type="term" value="F:ATP binding"/>
    <property type="evidence" value="ECO:0007669"/>
    <property type="project" value="UniProtKB-KW"/>
</dbReference>
<evidence type="ECO:0000313" key="7">
    <source>
        <dbReference type="Proteomes" id="UP000294830"/>
    </source>
</evidence>